<feature type="domain" description="Alcohol dehydrogenase-like N-terminal" evidence="3">
    <location>
        <begin position="25"/>
        <end position="135"/>
    </location>
</feature>
<proteinExistence type="predicted"/>
<dbReference type="Gene3D" id="3.40.50.720">
    <property type="entry name" value="NAD(P)-binding Rossmann-like Domain"/>
    <property type="match status" value="1"/>
</dbReference>
<dbReference type="InterPro" id="IPR050129">
    <property type="entry name" value="Zn_alcohol_dh"/>
</dbReference>
<dbReference type="InterPro" id="IPR036291">
    <property type="entry name" value="NAD(P)-bd_dom_sf"/>
</dbReference>
<evidence type="ECO:0000313" key="4">
    <source>
        <dbReference type="EMBL" id="SUZ60410.1"/>
    </source>
</evidence>
<protein>
    <recommendedName>
        <fullName evidence="5">Enoyl reductase (ER) domain-containing protein</fullName>
    </recommendedName>
</protein>
<dbReference type="EMBL" id="UINC01000742">
    <property type="protein sequence ID" value="SUZ60410.1"/>
    <property type="molecule type" value="Genomic_DNA"/>
</dbReference>
<name>A0A381P0P0_9ZZZZ</name>
<dbReference type="InterPro" id="IPR011032">
    <property type="entry name" value="GroES-like_sf"/>
</dbReference>
<dbReference type="SUPFAM" id="SSF51735">
    <property type="entry name" value="NAD(P)-binding Rossmann-fold domains"/>
    <property type="match status" value="1"/>
</dbReference>
<evidence type="ECO:0000259" key="3">
    <source>
        <dbReference type="Pfam" id="PF08240"/>
    </source>
</evidence>
<evidence type="ECO:0008006" key="5">
    <source>
        <dbReference type="Google" id="ProtNLM"/>
    </source>
</evidence>
<dbReference type="Pfam" id="PF00107">
    <property type="entry name" value="ADH_zinc_N"/>
    <property type="match status" value="1"/>
</dbReference>
<evidence type="ECO:0000256" key="1">
    <source>
        <dbReference type="ARBA" id="ARBA00023002"/>
    </source>
</evidence>
<dbReference type="GO" id="GO:0016491">
    <property type="term" value="F:oxidoreductase activity"/>
    <property type="evidence" value="ECO:0007669"/>
    <property type="project" value="UniProtKB-KW"/>
</dbReference>
<dbReference type="Gene3D" id="3.90.180.10">
    <property type="entry name" value="Medium-chain alcohol dehydrogenases, catalytic domain"/>
    <property type="match status" value="1"/>
</dbReference>
<organism evidence="4">
    <name type="scientific">marine metagenome</name>
    <dbReference type="NCBI Taxonomy" id="408172"/>
    <lineage>
        <taxon>unclassified sequences</taxon>
        <taxon>metagenomes</taxon>
        <taxon>ecological metagenomes</taxon>
    </lineage>
</organism>
<dbReference type="InterPro" id="IPR013149">
    <property type="entry name" value="ADH-like_C"/>
</dbReference>
<reference evidence="4" key="1">
    <citation type="submission" date="2018-05" db="EMBL/GenBank/DDBJ databases">
        <authorList>
            <person name="Lanie J.A."/>
            <person name="Ng W.-L."/>
            <person name="Kazmierczak K.M."/>
            <person name="Andrzejewski T.M."/>
            <person name="Davidsen T.M."/>
            <person name="Wayne K.J."/>
            <person name="Tettelin H."/>
            <person name="Glass J.I."/>
            <person name="Rusch D."/>
            <person name="Podicherti R."/>
            <person name="Tsui H.-C.T."/>
            <person name="Winkler M.E."/>
        </authorList>
    </citation>
    <scope>NUCLEOTIDE SEQUENCE</scope>
</reference>
<sequence length="344" mass="37542">MKAAVFNEPGKPLSIEDYKDPKCGNNELILKVQQCGICGTDLHASEGGPLQPPPGTILGHEFSGEIVEIGKNLKSSWKIGDPAVSLPFIACGTCQYCINGNPFFCSNSQTTGMGDIQGGYAEYVRIGLPESIKIPKGVTWDFATLVEPLAVGLHGVRISKFKQGHNVLVIGAGPIGLSTIQWLRFFGARHIVVTEVSKERKVMAEKMGATNIIDGKTPSEELINMYRKETGGSPDIIYECVGSPNVIQNCMEIAPPFSEIVLIGVCDKPDTFFPFLGSTKELTLKFSIAYLKDDFQFTLDMMEQGRMNPSSMITQQIGLESLPKTFELLKNDKSQCKVMICPGH</sequence>
<keyword evidence="1" id="KW-0560">Oxidoreductase</keyword>
<dbReference type="PANTHER" id="PTHR43401">
    <property type="entry name" value="L-THREONINE 3-DEHYDROGENASE"/>
    <property type="match status" value="1"/>
</dbReference>
<dbReference type="AlphaFoldDB" id="A0A381P0P0"/>
<accession>A0A381P0P0</accession>
<evidence type="ECO:0000259" key="2">
    <source>
        <dbReference type="Pfam" id="PF00107"/>
    </source>
</evidence>
<dbReference type="PANTHER" id="PTHR43401:SF2">
    <property type="entry name" value="L-THREONINE 3-DEHYDROGENASE"/>
    <property type="match status" value="1"/>
</dbReference>
<feature type="domain" description="Alcohol dehydrogenase-like C-terminal" evidence="2">
    <location>
        <begin position="174"/>
        <end position="303"/>
    </location>
</feature>
<dbReference type="Pfam" id="PF08240">
    <property type="entry name" value="ADH_N"/>
    <property type="match status" value="1"/>
</dbReference>
<dbReference type="SUPFAM" id="SSF50129">
    <property type="entry name" value="GroES-like"/>
    <property type="match status" value="1"/>
</dbReference>
<dbReference type="InterPro" id="IPR013154">
    <property type="entry name" value="ADH-like_N"/>
</dbReference>
<gene>
    <name evidence="4" type="ORF">METZ01_LOCUS13264</name>
</gene>